<name>A0A4T9T973_9ACTN</name>
<dbReference type="Pfam" id="PF02613">
    <property type="entry name" value="Nitrate_red_del"/>
    <property type="match status" value="1"/>
</dbReference>
<proteinExistence type="predicted"/>
<dbReference type="InterPro" id="IPR050289">
    <property type="entry name" value="TorD/DmsD_chaperones"/>
</dbReference>
<sequence length="233" mass="26282">MTTNTAPEAIANYDEIARAMESRAATYGLLARLYRREVDQPLLDELKTVHFPLNTGNGQVDSGYRLMVGYLSKTWENTLTELAADYLRTFLGHGIDGHSAAYPYESVYTSERRLLMQDARTEILALFRANGLEKDPSFKDAEDHIALELEFMQLLALRCAEALRTSNSDDALALVRSQATFLDEHLMAWAPLFTTEMLKFAKTDFYRGLSRITEGFLAEDQAMLEEMAASAEE</sequence>
<reference evidence="2 3" key="1">
    <citation type="submission" date="2019-04" db="EMBL/GenBank/DDBJ databases">
        <title>Microbes associate with the intestines of laboratory mice.</title>
        <authorList>
            <person name="Navarre W."/>
            <person name="Wong E."/>
            <person name="Huang K.C."/>
            <person name="Tropini C."/>
            <person name="Ng K."/>
            <person name="Yu B."/>
        </authorList>
    </citation>
    <scope>NUCLEOTIDE SEQUENCE [LARGE SCALE GENOMIC DNA]</scope>
    <source>
        <strain evidence="2 3">NM48_B13</strain>
    </source>
</reference>
<accession>A0A4T9T973</accession>
<evidence type="ECO:0000256" key="1">
    <source>
        <dbReference type="ARBA" id="ARBA00023186"/>
    </source>
</evidence>
<keyword evidence="3" id="KW-1185">Reference proteome</keyword>
<keyword evidence="1" id="KW-0143">Chaperone</keyword>
<protein>
    <submittedName>
        <fullName evidence="2">Dehydrogenase</fullName>
    </submittedName>
</protein>
<dbReference type="RefSeq" id="WP_136845852.1">
    <property type="nucleotide sequence ID" value="NZ_SSTM01000004.1"/>
</dbReference>
<dbReference type="EMBL" id="SSTM01000004">
    <property type="protein sequence ID" value="TJW10187.1"/>
    <property type="molecule type" value="Genomic_DNA"/>
</dbReference>
<dbReference type="SUPFAM" id="SSF89155">
    <property type="entry name" value="TorD-like"/>
    <property type="match status" value="1"/>
</dbReference>
<dbReference type="PANTHER" id="PTHR34227:SF11">
    <property type="entry name" value="CHAPERONE PROTEIN TORD"/>
    <property type="match status" value="1"/>
</dbReference>
<dbReference type="AlphaFoldDB" id="A0A4T9T973"/>
<evidence type="ECO:0000313" key="3">
    <source>
        <dbReference type="Proteomes" id="UP000309454"/>
    </source>
</evidence>
<dbReference type="Gene3D" id="1.10.3480.10">
    <property type="entry name" value="TorD-like"/>
    <property type="match status" value="1"/>
</dbReference>
<dbReference type="InterPro" id="IPR020945">
    <property type="entry name" value="DMSO/NO3_reduct_chaperone"/>
</dbReference>
<dbReference type="Proteomes" id="UP000309454">
    <property type="component" value="Unassembled WGS sequence"/>
</dbReference>
<comment type="caution">
    <text evidence="2">The sequence shown here is derived from an EMBL/GenBank/DDBJ whole genome shotgun (WGS) entry which is preliminary data.</text>
</comment>
<dbReference type="InterPro" id="IPR036411">
    <property type="entry name" value="TorD-like_sf"/>
</dbReference>
<gene>
    <name evidence="2" type="ORF">E5982_06375</name>
</gene>
<dbReference type="OrthoDB" id="3172435at2"/>
<dbReference type="PANTHER" id="PTHR34227">
    <property type="entry name" value="CHAPERONE PROTEIN YCDY"/>
    <property type="match status" value="1"/>
</dbReference>
<organism evidence="2 3">
    <name type="scientific">Parvibacter caecicola</name>
    <dbReference type="NCBI Taxonomy" id="747645"/>
    <lineage>
        <taxon>Bacteria</taxon>
        <taxon>Bacillati</taxon>
        <taxon>Actinomycetota</taxon>
        <taxon>Coriobacteriia</taxon>
        <taxon>Coriobacteriales</taxon>
        <taxon>Coriobacteriaceae</taxon>
        <taxon>Parvibacter</taxon>
    </lineage>
</organism>
<evidence type="ECO:0000313" key="2">
    <source>
        <dbReference type="EMBL" id="TJW10187.1"/>
    </source>
</evidence>